<accession>A0A4S8LQ14</accession>
<keyword evidence="1" id="KW-1133">Transmembrane helix</keyword>
<reference evidence="3 4" key="1">
    <citation type="journal article" date="2019" name="Nat. Ecol. Evol.">
        <title>Megaphylogeny resolves global patterns of mushroom evolution.</title>
        <authorList>
            <person name="Varga T."/>
            <person name="Krizsan K."/>
            <person name="Foldi C."/>
            <person name="Dima B."/>
            <person name="Sanchez-Garcia M."/>
            <person name="Sanchez-Ramirez S."/>
            <person name="Szollosi G.J."/>
            <person name="Szarkandi J.G."/>
            <person name="Papp V."/>
            <person name="Albert L."/>
            <person name="Andreopoulos W."/>
            <person name="Angelini C."/>
            <person name="Antonin V."/>
            <person name="Barry K.W."/>
            <person name="Bougher N.L."/>
            <person name="Buchanan P."/>
            <person name="Buyck B."/>
            <person name="Bense V."/>
            <person name="Catcheside P."/>
            <person name="Chovatia M."/>
            <person name="Cooper J."/>
            <person name="Damon W."/>
            <person name="Desjardin D."/>
            <person name="Finy P."/>
            <person name="Geml J."/>
            <person name="Haridas S."/>
            <person name="Hughes K."/>
            <person name="Justo A."/>
            <person name="Karasinski D."/>
            <person name="Kautmanova I."/>
            <person name="Kiss B."/>
            <person name="Kocsube S."/>
            <person name="Kotiranta H."/>
            <person name="LaButti K.M."/>
            <person name="Lechner B.E."/>
            <person name="Liimatainen K."/>
            <person name="Lipzen A."/>
            <person name="Lukacs Z."/>
            <person name="Mihaltcheva S."/>
            <person name="Morgado L.N."/>
            <person name="Niskanen T."/>
            <person name="Noordeloos M.E."/>
            <person name="Ohm R.A."/>
            <person name="Ortiz-Santana B."/>
            <person name="Ovrebo C."/>
            <person name="Racz N."/>
            <person name="Riley R."/>
            <person name="Savchenko A."/>
            <person name="Shiryaev A."/>
            <person name="Soop K."/>
            <person name="Spirin V."/>
            <person name="Szebenyi C."/>
            <person name="Tomsovsky M."/>
            <person name="Tulloss R.E."/>
            <person name="Uehling J."/>
            <person name="Grigoriev I.V."/>
            <person name="Vagvolgyi C."/>
            <person name="Papp T."/>
            <person name="Martin F.M."/>
            <person name="Miettinen O."/>
            <person name="Hibbett D.S."/>
            <person name="Nagy L.G."/>
        </authorList>
    </citation>
    <scope>NUCLEOTIDE SEQUENCE [LARGE SCALE GENOMIC DNA]</scope>
    <source>
        <strain evidence="3 4">CBS 962.96</strain>
    </source>
</reference>
<protein>
    <recommendedName>
        <fullName evidence="5">Secreted protein</fullName>
    </recommendedName>
</protein>
<keyword evidence="1" id="KW-0812">Transmembrane</keyword>
<evidence type="ECO:0000313" key="4">
    <source>
        <dbReference type="Proteomes" id="UP000297245"/>
    </source>
</evidence>
<keyword evidence="2" id="KW-0732">Signal</keyword>
<gene>
    <name evidence="3" type="ORF">K435DRAFT_231260</name>
</gene>
<feature type="chain" id="PRO_5020633379" description="Secreted protein" evidence="2">
    <location>
        <begin position="24"/>
        <end position="78"/>
    </location>
</feature>
<dbReference type="EMBL" id="ML179304">
    <property type="protein sequence ID" value="THU91489.1"/>
    <property type="molecule type" value="Genomic_DNA"/>
</dbReference>
<evidence type="ECO:0000256" key="2">
    <source>
        <dbReference type="SAM" id="SignalP"/>
    </source>
</evidence>
<organism evidence="3 4">
    <name type="scientific">Dendrothele bispora (strain CBS 962.96)</name>
    <dbReference type="NCBI Taxonomy" id="1314807"/>
    <lineage>
        <taxon>Eukaryota</taxon>
        <taxon>Fungi</taxon>
        <taxon>Dikarya</taxon>
        <taxon>Basidiomycota</taxon>
        <taxon>Agaricomycotina</taxon>
        <taxon>Agaricomycetes</taxon>
        <taxon>Agaricomycetidae</taxon>
        <taxon>Agaricales</taxon>
        <taxon>Agaricales incertae sedis</taxon>
        <taxon>Dendrothele</taxon>
    </lineage>
</organism>
<keyword evidence="1" id="KW-0472">Membrane</keyword>
<evidence type="ECO:0000313" key="3">
    <source>
        <dbReference type="EMBL" id="THU91489.1"/>
    </source>
</evidence>
<feature type="signal peptide" evidence="2">
    <location>
        <begin position="1"/>
        <end position="23"/>
    </location>
</feature>
<evidence type="ECO:0000256" key="1">
    <source>
        <dbReference type="SAM" id="Phobius"/>
    </source>
</evidence>
<proteinExistence type="predicted"/>
<sequence>MINPPHSVARIVFFSFIFPVTLFSDTSIYSIVTTATTNSSQSTPPQAYIKYAPKSTWIHTYTYFTLTYICTWTSRISC</sequence>
<name>A0A4S8LQ14_DENBC</name>
<keyword evidence="4" id="KW-1185">Reference proteome</keyword>
<feature type="transmembrane region" description="Helical" evidence="1">
    <location>
        <begin position="12"/>
        <end position="32"/>
    </location>
</feature>
<dbReference type="Proteomes" id="UP000297245">
    <property type="component" value="Unassembled WGS sequence"/>
</dbReference>
<evidence type="ECO:0008006" key="5">
    <source>
        <dbReference type="Google" id="ProtNLM"/>
    </source>
</evidence>
<dbReference type="AlphaFoldDB" id="A0A4S8LQ14"/>